<evidence type="ECO:0000313" key="2">
    <source>
        <dbReference type="Proteomes" id="UP001157134"/>
    </source>
</evidence>
<accession>A0ABQ6HG04</accession>
<gene>
    <name evidence="1" type="ORF">tloyanaT_26120</name>
</gene>
<name>A0ABQ6HG04_9GAMM</name>
<reference evidence="1 2" key="1">
    <citation type="submission" date="2023-03" db="EMBL/GenBank/DDBJ databases">
        <title>Thalassotalea loyana LMG 22536T draft genome sequence.</title>
        <authorList>
            <person name="Sawabe T."/>
        </authorList>
    </citation>
    <scope>NUCLEOTIDE SEQUENCE [LARGE SCALE GENOMIC DNA]</scope>
    <source>
        <strain evidence="1 2">LMG 22536</strain>
    </source>
</reference>
<proteinExistence type="predicted"/>
<organism evidence="1 2">
    <name type="scientific">Thalassotalea loyana</name>
    <dbReference type="NCBI Taxonomy" id="280483"/>
    <lineage>
        <taxon>Bacteria</taxon>
        <taxon>Pseudomonadati</taxon>
        <taxon>Pseudomonadota</taxon>
        <taxon>Gammaproteobacteria</taxon>
        <taxon>Alteromonadales</taxon>
        <taxon>Colwelliaceae</taxon>
        <taxon>Thalassotalea</taxon>
    </lineage>
</organism>
<sequence>MALQNIQNQHYRLSILRALEALGYKSNDSMIQDACAAFHNVMSRDQVRSNLRWLQEQNLVSLEQVGDILNATLTTQGQDVANGRSFNDGVKRPSA</sequence>
<comment type="caution">
    <text evidence="1">The sequence shown here is derived from an EMBL/GenBank/DDBJ whole genome shotgun (WGS) entry which is preliminary data.</text>
</comment>
<dbReference type="EMBL" id="BSSV01000006">
    <property type="protein sequence ID" value="GLX86359.1"/>
    <property type="molecule type" value="Genomic_DNA"/>
</dbReference>
<dbReference type="RefSeq" id="WP_284299334.1">
    <property type="nucleotide sequence ID" value="NZ_BSSV01000006.1"/>
</dbReference>
<keyword evidence="2" id="KW-1185">Reference proteome</keyword>
<evidence type="ECO:0008006" key="3">
    <source>
        <dbReference type="Google" id="ProtNLM"/>
    </source>
</evidence>
<protein>
    <recommendedName>
        <fullName evidence="3">ArsR family transcriptional regulator</fullName>
    </recommendedName>
</protein>
<dbReference type="Proteomes" id="UP001157134">
    <property type="component" value="Unassembled WGS sequence"/>
</dbReference>
<evidence type="ECO:0000313" key="1">
    <source>
        <dbReference type="EMBL" id="GLX86359.1"/>
    </source>
</evidence>